<reference evidence="1 2" key="1">
    <citation type="journal article" date="2011" name="PLoS Genet.">
        <title>Genome sequencing and comparative transcriptomics of the model entomopathogenic fungi Metarhizium anisopliae and M. acridum.</title>
        <authorList>
            <person name="Gao Q."/>
            <person name="Jin K."/>
            <person name="Ying S.H."/>
            <person name="Zhang Y."/>
            <person name="Xiao G."/>
            <person name="Shang Y."/>
            <person name="Duan Z."/>
            <person name="Hu X."/>
            <person name="Xie X.Q."/>
            <person name="Zhou G."/>
            <person name="Peng G."/>
            <person name="Luo Z."/>
            <person name="Huang W."/>
            <person name="Wang B."/>
            <person name="Fang W."/>
            <person name="Wang S."/>
            <person name="Zhong Y."/>
            <person name="Ma L.J."/>
            <person name="St Leger R.J."/>
            <person name="Zhao G.P."/>
            <person name="Pei Y."/>
            <person name="Feng M.G."/>
            <person name="Xia Y."/>
            <person name="Wang C."/>
        </authorList>
    </citation>
    <scope>NUCLEOTIDE SEQUENCE [LARGE SCALE GENOMIC DNA]</scope>
    <source>
        <strain evidence="1 2">CQMa 102</strain>
    </source>
</reference>
<sequence>MEELRCAAVVSNLEGIRGISFWVEDVAKLATLPGLDRRVGRLEAAAGITPPPPVTEPSWNGLVWRIWRLRNRMPKDAIKEFEAGASVAGADFKSMMPDASGISLQDVQNALDSVRIHGGCPPLAPEVDNDDLRLSYSLQRLCHMAGRKNLYLGAVPVGLVDVYVLAVRLSLHAEVDGHTTATRPPGSWPRFSPLPARPPAKPCGDCWGCYCHSNVVPVPPRQRRRWNRRSSSASSASETSVPRKRLGWLARLCFWRKRSVSDYESITSRGSSTIVD</sequence>
<accession>E9DYA5</accession>
<dbReference type="Proteomes" id="UP000002499">
    <property type="component" value="Unassembled WGS sequence"/>
</dbReference>
<dbReference type="EMBL" id="GL698482">
    <property type="protein sequence ID" value="EFY91440.1"/>
    <property type="molecule type" value="Genomic_DNA"/>
</dbReference>
<dbReference type="HOGENOM" id="CLU_1050023_0_0_1"/>
<keyword evidence="2" id="KW-1185">Reference proteome</keyword>
<dbReference type="GeneID" id="19246914"/>
<dbReference type="OMA" id="CHITGYR"/>
<organism evidence="2">
    <name type="scientific">Metarhizium acridum (strain CQMa 102)</name>
    <dbReference type="NCBI Taxonomy" id="655827"/>
    <lineage>
        <taxon>Eukaryota</taxon>
        <taxon>Fungi</taxon>
        <taxon>Dikarya</taxon>
        <taxon>Ascomycota</taxon>
        <taxon>Pezizomycotina</taxon>
        <taxon>Sordariomycetes</taxon>
        <taxon>Hypocreomycetidae</taxon>
        <taxon>Hypocreales</taxon>
        <taxon>Clavicipitaceae</taxon>
        <taxon>Metarhizium</taxon>
    </lineage>
</organism>
<protein>
    <submittedName>
        <fullName evidence="1">Uncharacterized protein</fullName>
    </submittedName>
</protein>
<dbReference type="AlphaFoldDB" id="E9DYA5"/>
<evidence type="ECO:0000313" key="2">
    <source>
        <dbReference type="Proteomes" id="UP000002499"/>
    </source>
</evidence>
<dbReference type="InParanoid" id="E9DYA5"/>
<gene>
    <name evidence="1" type="ORF">MAC_02603</name>
</gene>
<dbReference type="KEGG" id="maw:19246914"/>
<proteinExistence type="predicted"/>
<name>E9DYA5_METAQ</name>
<dbReference type="eggNOG" id="ENOG502RR57">
    <property type="taxonomic scope" value="Eukaryota"/>
</dbReference>
<evidence type="ECO:0000313" key="1">
    <source>
        <dbReference type="EMBL" id="EFY91440.1"/>
    </source>
</evidence>
<dbReference type="OrthoDB" id="4940277at2759"/>